<evidence type="ECO:0000256" key="8">
    <source>
        <dbReference type="ARBA" id="ARBA00023242"/>
    </source>
</evidence>
<dbReference type="OrthoDB" id="2320933at2759"/>
<gene>
    <name evidence="11" type="ORF">CAMP_LOCUS7836</name>
</gene>
<proteinExistence type="predicted"/>
<dbReference type="InterPro" id="IPR050474">
    <property type="entry name" value="Hel308_SKI2-like"/>
</dbReference>
<dbReference type="GO" id="GO:0005634">
    <property type="term" value="C:nucleus"/>
    <property type="evidence" value="ECO:0007669"/>
    <property type="project" value="UniProtKB-SubCell"/>
</dbReference>
<organism evidence="11 12">
    <name type="scientific">Caenorhabditis angaria</name>
    <dbReference type="NCBI Taxonomy" id="860376"/>
    <lineage>
        <taxon>Eukaryota</taxon>
        <taxon>Metazoa</taxon>
        <taxon>Ecdysozoa</taxon>
        <taxon>Nematoda</taxon>
        <taxon>Chromadorea</taxon>
        <taxon>Rhabditida</taxon>
        <taxon>Rhabditina</taxon>
        <taxon>Rhabditomorpha</taxon>
        <taxon>Rhabditoidea</taxon>
        <taxon>Rhabditidae</taxon>
        <taxon>Peloderinae</taxon>
        <taxon>Caenorhabditis</taxon>
    </lineage>
</organism>
<dbReference type="Pfam" id="PF00270">
    <property type="entry name" value="DEAD"/>
    <property type="match status" value="1"/>
</dbReference>
<dbReference type="GO" id="GO:0006281">
    <property type="term" value="P:DNA repair"/>
    <property type="evidence" value="ECO:0007669"/>
    <property type="project" value="UniProtKB-KW"/>
</dbReference>
<dbReference type="Pfam" id="PF00271">
    <property type="entry name" value="Helicase_C"/>
    <property type="match status" value="1"/>
</dbReference>
<feature type="domain" description="Helicase C-terminal" evidence="10">
    <location>
        <begin position="248"/>
        <end position="416"/>
    </location>
</feature>
<name>A0A9P1IH09_9PELO</name>
<dbReference type="InterPro" id="IPR027417">
    <property type="entry name" value="P-loop_NTPase"/>
</dbReference>
<evidence type="ECO:0000256" key="2">
    <source>
        <dbReference type="ARBA" id="ARBA00022741"/>
    </source>
</evidence>
<accession>A0A9P1IH09</accession>
<dbReference type="AlphaFoldDB" id="A0A9P1IH09"/>
<keyword evidence="2" id="KW-0547">Nucleotide-binding</keyword>
<feature type="domain" description="Helicase ATP-binding" evidence="9">
    <location>
        <begin position="40"/>
        <end position="211"/>
    </location>
</feature>
<keyword evidence="12" id="KW-1185">Reference proteome</keyword>
<evidence type="ECO:0000256" key="5">
    <source>
        <dbReference type="ARBA" id="ARBA00022806"/>
    </source>
</evidence>
<dbReference type="PROSITE" id="PS51194">
    <property type="entry name" value="HELICASE_CTER"/>
    <property type="match status" value="1"/>
</dbReference>
<dbReference type="SMART" id="SM00490">
    <property type="entry name" value="HELICc"/>
    <property type="match status" value="1"/>
</dbReference>
<dbReference type="Proteomes" id="UP001152747">
    <property type="component" value="Unassembled WGS sequence"/>
</dbReference>
<keyword evidence="8" id="KW-0539">Nucleus</keyword>
<dbReference type="GO" id="GO:0016787">
    <property type="term" value="F:hydrolase activity"/>
    <property type="evidence" value="ECO:0007669"/>
    <property type="project" value="UniProtKB-KW"/>
</dbReference>
<protein>
    <submittedName>
        <fullName evidence="11">Uncharacterized protein</fullName>
    </submittedName>
</protein>
<evidence type="ECO:0000256" key="6">
    <source>
        <dbReference type="ARBA" id="ARBA00022840"/>
    </source>
</evidence>
<dbReference type="Gene3D" id="3.40.50.300">
    <property type="entry name" value="P-loop containing nucleotide triphosphate hydrolases"/>
    <property type="match status" value="2"/>
</dbReference>
<evidence type="ECO:0000256" key="7">
    <source>
        <dbReference type="ARBA" id="ARBA00023204"/>
    </source>
</evidence>
<dbReference type="GO" id="GO:0003676">
    <property type="term" value="F:nucleic acid binding"/>
    <property type="evidence" value="ECO:0007669"/>
    <property type="project" value="InterPro"/>
</dbReference>
<evidence type="ECO:0000259" key="10">
    <source>
        <dbReference type="PROSITE" id="PS51194"/>
    </source>
</evidence>
<keyword evidence="6" id="KW-0067">ATP-binding</keyword>
<dbReference type="SMART" id="SM00487">
    <property type="entry name" value="DEXDc"/>
    <property type="match status" value="1"/>
</dbReference>
<keyword evidence="4" id="KW-0378">Hydrolase</keyword>
<comment type="caution">
    <text evidence="11">The sequence shown here is derived from an EMBL/GenBank/DDBJ whole genome shotgun (WGS) entry which is preliminary data.</text>
</comment>
<evidence type="ECO:0000256" key="3">
    <source>
        <dbReference type="ARBA" id="ARBA00022763"/>
    </source>
</evidence>
<evidence type="ECO:0000313" key="11">
    <source>
        <dbReference type="EMBL" id="CAI5445199.1"/>
    </source>
</evidence>
<dbReference type="PANTHER" id="PTHR47961:SF6">
    <property type="entry name" value="DNA-DIRECTED DNA POLYMERASE"/>
    <property type="match status" value="1"/>
</dbReference>
<dbReference type="CDD" id="cd18795">
    <property type="entry name" value="SF2_C_Ski2"/>
    <property type="match status" value="1"/>
</dbReference>
<dbReference type="InterPro" id="IPR014001">
    <property type="entry name" value="Helicase_ATP-bd"/>
</dbReference>
<dbReference type="PROSITE" id="PS51192">
    <property type="entry name" value="HELICASE_ATP_BIND_1"/>
    <property type="match status" value="1"/>
</dbReference>
<reference evidence="11" key="1">
    <citation type="submission" date="2022-11" db="EMBL/GenBank/DDBJ databases">
        <authorList>
            <person name="Kikuchi T."/>
        </authorList>
    </citation>
    <scope>NUCLEOTIDE SEQUENCE</scope>
    <source>
        <strain evidence="11">PS1010</strain>
    </source>
</reference>
<evidence type="ECO:0000259" key="9">
    <source>
        <dbReference type="PROSITE" id="PS51192"/>
    </source>
</evidence>
<dbReference type="FunFam" id="3.40.50.300:FF:000813">
    <property type="entry name" value="helicase POLQ-like isoform X1"/>
    <property type="match status" value="1"/>
</dbReference>
<dbReference type="InterPro" id="IPR011545">
    <property type="entry name" value="DEAD/DEAH_box_helicase_dom"/>
</dbReference>
<comment type="subcellular location">
    <subcellularLocation>
        <location evidence="1">Nucleus</location>
    </subcellularLocation>
</comment>
<dbReference type="GO" id="GO:0005524">
    <property type="term" value="F:ATP binding"/>
    <property type="evidence" value="ECO:0007669"/>
    <property type="project" value="UniProtKB-KW"/>
</dbReference>
<dbReference type="InterPro" id="IPR001650">
    <property type="entry name" value="Helicase_C-like"/>
</dbReference>
<dbReference type="PANTHER" id="PTHR47961">
    <property type="entry name" value="DNA POLYMERASE THETA, PUTATIVE (AFU_ORTHOLOGUE AFUA_1G05260)-RELATED"/>
    <property type="match status" value="1"/>
</dbReference>
<keyword evidence="5" id="KW-0347">Helicase</keyword>
<evidence type="ECO:0000256" key="1">
    <source>
        <dbReference type="ARBA" id="ARBA00004123"/>
    </source>
</evidence>
<evidence type="ECO:0000313" key="12">
    <source>
        <dbReference type="Proteomes" id="UP001152747"/>
    </source>
</evidence>
<sequence length="416" mass="46847">MSAKHPFPSWISRTITAFYEEECGISRIFDWQNEVLQGEEDEENKRRNLVFSAPTSAGKSLVAELIAWRVAKSGKKVLFVLPYISVAREKLHILQKSWRRDDISVAGFIGPHASNPNEWIGAVCTIEKAAGLVNRALSEEWFDEIGMIVVDELHMIFDGSRGTHIDHMLTKILFWNSQNPETPVRIIGMSATIPQINNIGKWLNAKIHVAKFRPVELVENVIIGQKMRKINTSLGKFEDVILRDFCGSKEDAIVELSRESYHKSIQTLIMCSSKIEVENVAKQIAGKFSELKKISSEVIKNRMEGLLFVRQGLERNGCKDRILIGVLGLTIGFHHAGLTLEERECIEQGFRDGHILILVATSTLASGVNLPAERVIIKSQTRGPSPLNSMTYKQMIGRAGRMGHAKKGRIFWDENF</sequence>
<dbReference type="SUPFAM" id="SSF52540">
    <property type="entry name" value="P-loop containing nucleoside triphosphate hydrolases"/>
    <property type="match status" value="1"/>
</dbReference>
<evidence type="ECO:0000256" key="4">
    <source>
        <dbReference type="ARBA" id="ARBA00022801"/>
    </source>
</evidence>
<dbReference type="EMBL" id="CANHGI010000003">
    <property type="protein sequence ID" value="CAI5445199.1"/>
    <property type="molecule type" value="Genomic_DNA"/>
</dbReference>
<dbReference type="GO" id="GO:0004386">
    <property type="term" value="F:helicase activity"/>
    <property type="evidence" value="ECO:0007669"/>
    <property type="project" value="UniProtKB-KW"/>
</dbReference>
<keyword evidence="7" id="KW-0234">DNA repair</keyword>
<keyword evidence="3" id="KW-0227">DNA damage</keyword>